<name>A0ABU9M207_9BACT</name>
<dbReference type="InterPro" id="IPR015032">
    <property type="entry name" value="ThsB__TIR-like_domain"/>
</dbReference>
<proteinExistence type="predicted"/>
<dbReference type="RefSeq" id="WP_342300672.1">
    <property type="nucleotide sequence ID" value="NZ_JBCEVZ010000067.1"/>
</dbReference>
<dbReference type="Pfam" id="PF08937">
    <property type="entry name" value="ThsB_TIR"/>
    <property type="match status" value="1"/>
</dbReference>
<gene>
    <name evidence="2" type="ORF">AAFH49_19045</name>
</gene>
<comment type="caution">
    <text evidence="2">The sequence shown here is derived from an EMBL/GenBank/DDBJ whole genome shotgun (WGS) entry which is preliminary data.</text>
</comment>
<dbReference type="Proteomes" id="UP001479606">
    <property type="component" value="Unassembled WGS sequence"/>
</dbReference>
<accession>A0ABU9M207</accession>
<sequence length="216" mass="24682">MARTTFFSFHYKDVESFRVNVVRNSSMFKKPGDTSKVIDGSIWEEAELKGDAALIRLVNENLVGTSVTAVLIGTETHSRRWVKYELVKSFVSGNAILGVNLNRIRERETSSITPKGLNPLDRLAIYVPDDYRTLTFLELVNGRWQTFALLPQVLNRKSNSIYFEKSLRAYLGMVGDQDRKIRFSALFDTFCWKTDDGYNNLASWAEDALAKKTHQL</sequence>
<feature type="domain" description="Thoeris protein ThsB TIR-like" evidence="1">
    <location>
        <begin position="6"/>
        <end position="102"/>
    </location>
</feature>
<evidence type="ECO:0000313" key="2">
    <source>
        <dbReference type="EMBL" id="MEL5996319.1"/>
    </source>
</evidence>
<keyword evidence="3" id="KW-1185">Reference proteome</keyword>
<evidence type="ECO:0000259" key="1">
    <source>
        <dbReference type="Pfam" id="PF08937"/>
    </source>
</evidence>
<protein>
    <submittedName>
        <fullName evidence="2">TIR domain-containing protein</fullName>
    </submittedName>
</protein>
<organism evidence="2 3">
    <name type="scientific">Hymenobacter segetis</name>
    <dbReference type="NCBI Taxonomy" id="2025509"/>
    <lineage>
        <taxon>Bacteria</taxon>
        <taxon>Pseudomonadati</taxon>
        <taxon>Bacteroidota</taxon>
        <taxon>Cytophagia</taxon>
        <taxon>Cytophagales</taxon>
        <taxon>Hymenobacteraceae</taxon>
        <taxon>Hymenobacter</taxon>
    </lineage>
</organism>
<evidence type="ECO:0000313" key="3">
    <source>
        <dbReference type="Proteomes" id="UP001479606"/>
    </source>
</evidence>
<dbReference type="EMBL" id="JBCEVZ010000067">
    <property type="protein sequence ID" value="MEL5996319.1"/>
    <property type="molecule type" value="Genomic_DNA"/>
</dbReference>
<reference evidence="2 3" key="1">
    <citation type="journal article" date="2018" name="Arch. Microbiol.">
        <title>Hymenobacter segetis sp. nov., isolated from soil.</title>
        <authorList>
            <person name="Ten L.N."/>
            <person name="Lim S.J."/>
            <person name="Kim B.O."/>
            <person name="Kang I.K."/>
            <person name="Jung H.Y."/>
        </authorList>
    </citation>
    <scope>NUCLEOTIDE SEQUENCE [LARGE SCALE GENOMIC DNA]</scope>
    <source>
        <strain evidence="2 3">S7-3-11</strain>
    </source>
</reference>